<evidence type="ECO:0000313" key="2">
    <source>
        <dbReference type="Proteomes" id="UP001157502"/>
    </source>
</evidence>
<proteinExistence type="predicted"/>
<accession>A0ACC2FU79</accession>
<gene>
    <name evidence="1" type="ORF">DPEC_G00253970</name>
</gene>
<sequence length="111" mass="11785">MPEAKVYPHSILGPPSSTWVARAQCHGATPHWGMTDPVISHPASLIRPPPTGPRILAIDAFQSPMLILLPSPFNNLEGTGGGIPNVGRQESRAEPRFCSRESGLSPVTIGV</sequence>
<reference evidence="1" key="1">
    <citation type="submission" date="2021-05" db="EMBL/GenBank/DDBJ databases">
        <authorList>
            <person name="Pan Q."/>
            <person name="Jouanno E."/>
            <person name="Zahm M."/>
            <person name="Klopp C."/>
            <person name="Cabau C."/>
            <person name="Louis A."/>
            <person name="Berthelot C."/>
            <person name="Parey E."/>
            <person name="Roest Crollius H."/>
            <person name="Montfort J."/>
            <person name="Robinson-Rechavi M."/>
            <person name="Bouchez O."/>
            <person name="Lampietro C."/>
            <person name="Lopez Roques C."/>
            <person name="Donnadieu C."/>
            <person name="Postlethwait J."/>
            <person name="Bobe J."/>
            <person name="Dillon D."/>
            <person name="Chandos A."/>
            <person name="von Hippel F."/>
            <person name="Guiguen Y."/>
        </authorList>
    </citation>
    <scope>NUCLEOTIDE SEQUENCE</scope>
    <source>
        <strain evidence="1">YG-Jan2019</strain>
    </source>
</reference>
<comment type="caution">
    <text evidence="1">The sequence shown here is derived from an EMBL/GenBank/DDBJ whole genome shotgun (WGS) entry which is preliminary data.</text>
</comment>
<dbReference type="EMBL" id="CM055749">
    <property type="protein sequence ID" value="KAJ7994872.1"/>
    <property type="molecule type" value="Genomic_DNA"/>
</dbReference>
<evidence type="ECO:0000313" key="1">
    <source>
        <dbReference type="EMBL" id="KAJ7994872.1"/>
    </source>
</evidence>
<keyword evidence="2" id="KW-1185">Reference proteome</keyword>
<name>A0ACC2FU79_DALPE</name>
<protein>
    <submittedName>
        <fullName evidence="1">Uncharacterized protein</fullName>
    </submittedName>
</protein>
<dbReference type="Proteomes" id="UP001157502">
    <property type="component" value="Chromosome 22"/>
</dbReference>
<organism evidence="1 2">
    <name type="scientific">Dallia pectoralis</name>
    <name type="common">Alaska blackfish</name>
    <dbReference type="NCBI Taxonomy" id="75939"/>
    <lineage>
        <taxon>Eukaryota</taxon>
        <taxon>Metazoa</taxon>
        <taxon>Chordata</taxon>
        <taxon>Craniata</taxon>
        <taxon>Vertebrata</taxon>
        <taxon>Euteleostomi</taxon>
        <taxon>Actinopterygii</taxon>
        <taxon>Neopterygii</taxon>
        <taxon>Teleostei</taxon>
        <taxon>Protacanthopterygii</taxon>
        <taxon>Esociformes</taxon>
        <taxon>Umbridae</taxon>
        <taxon>Dallia</taxon>
    </lineage>
</organism>